<accession>A0A099L3C0</accession>
<evidence type="ECO:0000313" key="2">
    <source>
        <dbReference type="EMBL" id="KGJ97361.1"/>
    </source>
</evidence>
<dbReference type="AlphaFoldDB" id="A0A099L3C0"/>
<reference evidence="2 3" key="1">
    <citation type="submission" date="2014-08" db="EMBL/GenBank/DDBJ databases">
        <title>Genomic and Phenotypic Diversity of Colwellia psychrerythraea strains from Disparate Marine Basins.</title>
        <authorList>
            <person name="Techtmann S.M."/>
            <person name="Stelling S.C."/>
            <person name="Utturkar S.M."/>
            <person name="Alshibli N."/>
            <person name="Harris A."/>
            <person name="Brown S.D."/>
            <person name="Hazen T.C."/>
        </authorList>
    </citation>
    <scope>NUCLEOTIDE SEQUENCE [LARGE SCALE GENOMIC DNA]</scope>
    <source>
        <strain evidence="2 3">GAB14E</strain>
    </source>
</reference>
<organism evidence="2 3">
    <name type="scientific">Colwellia psychrerythraea</name>
    <name type="common">Vibrio psychroerythus</name>
    <dbReference type="NCBI Taxonomy" id="28229"/>
    <lineage>
        <taxon>Bacteria</taxon>
        <taxon>Pseudomonadati</taxon>
        <taxon>Pseudomonadota</taxon>
        <taxon>Gammaproteobacteria</taxon>
        <taxon>Alteromonadales</taxon>
        <taxon>Colwelliaceae</taxon>
        <taxon>Colwellia</taxon>
    </lineage>
</organism>
<name>A0A099L3C0_COLPS</name>
<keyword evidence="1" id="KW-0812">Transmembrane</keyword>
<dbReference type="PATRIC" id="fig|28229.3.peg.102"/>
<dbReference type="Proteomes" id="UP000029868">
    <property type="component" value="Unassembled WGS sequence"/>
</dbReference>
<keyword evidence="1" id="KW-0472">Membrane</keyword>
<comment type="caution">
    <text evidence="2">The sequence shown here is derived from an EMBL/GenBank/DDBJ whole genome shotgun (WGS) entry which is preliminary data.</text>
</comment>
<feature type="transmembrane region" description="Helical" evidence="1">
    <location>
        <begin position="91"/>
        <end position="116"/>
    </location>
</feature>
<keyword evidence="1" id="KW-1133">Transmembrane helix</keyword>
<feature type="transmembrane region" description="Helical" evidence="1">
    <location>
        <begin position="7"/>
        <end position="29"/>
    </location>
</feature>
<dbReference type="RefSeq" id="WP_033080268.1">
    <property type="nucleotide sequence ID" value="NZ_JQEC01000002.1"/>
</dbReference>
<dbReference type="EMBL" id="JQEC01000002">
    <property type="protein sequence ID" value="KGJ97361.1"/>
    <property type="molecule type" value="Genomic_DNA"/>
</dbReference>
<feature type="transmembrane region" description="Helical" evidence="1">
    <location>
        <begin position="62"/>
        <end position="79"/>
    </location>
</feature>
<sequence>MNQVKGFIFSIAIVIIIFIVSAFAAGFLADLASVWKKPIIGSVAAFFVVISGYATAPSHKKIAAVTWLIVGAISAWILAGDSYYPEDYEHAYQLTIIPLLATYLSGLLALSICLLWHKKTNKHT</sequence>
<proteinExistence type="predicted"/>
<protein>
    <submittedName>
        <fullName evidence="2">Uncharacterized protein</fullName>
    </submittedName>
</protein>
<dbReference type="OrthoDB" id="6227667at2"/>
<evidence type="ECO:0000313" key="3">
    <source>
        <dbReference type="Proteomes" id="UP000029868"/>
    </source>
</evidence>
<feature type="transmembrane region" description="Helical" evidence="1">
    <location>
        <begin position="35"/>
        <end position="55"/>
    </location>
</feature>
<gene>
    <name evidence="2" type="ORF">GAB14E_0950</name>
</gene>
<evidence type="ECO:0000256" key="1">
    <source>
        <dbReference type="SAM" id="Phobius"/>
    </source>
</evidence>